<dbReference type="InterPro" id="IPR036291">
    <property type="entry name" value="NAD(P)-bd_dom_sf"/>
</dbReference>
<dbReference type="Proteomes" id="UP000245639">
    <property type="component" value="Unassembled WGS sequence"/>
</dbReference>
<dbReference type="InterPro" id="IPR052992">
    <property type="entry name" value="SDR_member_12"/>
</dbReference>
<reference evidence="1 2" key="1">
    <citation type="submission" date="2018-04" db="EMBL/GenBank/DDBJ databases">
        <title>Genomic Encyclopedia of Type Strains, Phase IV (KMG-IV): sequencing the most valuable type-strain genomes for metagenomic binning, comparative biology and taxonomic classification.</title>
        <authorList>
            <person name="Goeker M."/>
        </authorList>
    </citation>
    <scope>NUCLEOTIDE SEQUENCE [LARGE SCALE GENOMIC DNA]</scope>
    <source>
        <strain evidence="1 2">DSM 45771</strain>
    </source>
</reference>
<organism evidence="1 2">
    <name type="scientific">Actinomycetospora cinnamomea</name>
    <dbReference type="NCBI Taxonomy" id="663609"/>
    <lineage>
        <taxon>Bacteria</taxon>
        <taxon>Bacillati</taxon>
        <taxon>Actinomycetota</taxon>
        <taxon>Actinomycetes</taxon>
        <taxon>Pseudonocardiales</taxon>
        <taxon>Pseudonocardiaceae</taxon>
        <taxon>Actinomycetospora</taxon>
    </lineage>
</organism>
<dbReference type="AlphaFoldDB" id="A0A2U1FPX3"/>
<dbReference type="EMBL" id="QEKW01000001">
    <property type="protein sequence ID" value="PVZ14209.1"/>
    <property type="molecule type" value="Genomic_DNA"/>
</dbReference>
<comment type="caution">
    <text evidence="1">The sequence shown here is derived from an EMBL/GenBank/DDBJ whole genome shotgun (WGS) entry which is preliminary data.</text>
</comment>
<evidence type="ECO:0000313" key="2">
    <source>
        <dbReference type="Proteomes" id="UP000245639"/>
    </source>
</evidence>
<dbReference type="PANTHER" id="PTHR44656">
    <property type="entry name" value="DEHYDROGENASE/REDUCTASE SDR FAMILY MEMBER 12"/>
    <property type="match status" value="1"/>
</dbReference>
<dbReference type="Gene3D" id="3.40.50.720">
    <property type="entry name" value="NAD(P)-binding Rossmann-like Domain"/>
    <property type="match status" value="1"/>
</dbReference>
<gene>
    <name evidence="1" type="ORF">C8D89_10173</name>
</gene>
<dbReference type="InterPro" id="IPR002347">
    <property type="entry name" value="SDR_fam"/>
</dbReference>
<dbReference type="PRINTS" id="PR00081">
    <property type="entry name" value="GDHRDH"/>
</dbReference>
<dbReference type="Pfam" id="PF00106">
    <property type="entry name" value="adh_short"/>
    <property type="match status" value="1"/>
</dbReference>
<name>A0A2U1FPX3_9PSEU</name>
<keyword evidence="2" id="KW-1185">Reference proteome</keyword>
<protein>
    <submittedName>
        <fullName evidence="1">NAD(P)-dependent dehydrogenase (Short-subunit alcohol dehydrogenase family)</fullName>
    </submittedName>
</protein>
<proteinExistence type="predicted"/>
<evidence type="ECO:0000313" key="1">
    <source>
        <dbReference type="EMBL" id="PVZ14209.1"/>
    </source>
</evidence>
<sequence length="339" mass="35844">MRGGVTALPDLVSSLLAVPLPRLVDAVLDRLVVPGYSRLGYAARRAGFRALPAGGMAGRTVIVTGASSGLGAATVRGLAGLGARVEMVVRDRERGERAREAVLAEHPGAAVEVAVCDVSSLADVRRYAAEVRDREAAVHGLVHNAGVLATERTETAEGHEVTLATHVLGPFLLTRELRPVLRAGAGPTAPSRVVFVSSGGMYTAPLRLDDPESREGDWSGGAVYARTRRMQVVLAELLADDLAGDGIVVHSMHPGWADTPGVARSLPGFHRVTGPLLRTDEQGADTVVWLQAAAEPGHSTGVFWHDRAPRPTHWLPRAAESPQARAALWTLCVSDTAHR</sequence>
<accession>A0A2U1FPX3</accession>
<dbReference type="SUPFAM" id="SSF51735">
    <property type="entry name" value="NAD(P)-binding Rossmann-fold domains"/>
    <property type="match status" value="1"/>
</dbReference>
<dbReference type="PANTHER" id="PTHR44656:SF7">
    <property type="entry name" value="DEHYDROGENASE_REDUCTASE SDR FAMILY MEMBER 12"/>
    <property type="match status" value="1"/>
</dbReference>